<dbReference type="InterPro" id="IPR050090">
    <property type="entry name" value="Tyrosine_recombinase_XerCD"/>
</dbReference>
<dbReference type="PANTHER" id="PTHR30349">
    <property type="entry name" value="PHAGE INTEGRASE-RELATED"/>
    <property type="match status" value="1"/>
</dbReference>
<dbReference type="GO" id="GO:0003677">
    <property type="term" value="F:DNA binding"/>
    <property type="evidence" value="ECO:0007669"/>
    <property type="project" value="UniProtKB-KW"/>
</dbReference>
<evidence type="ECO:0000256" key="2">
    <source>
        <dbReference type="ARBA" id="ARBA00022908"/>
    </source>
</evidence>
<dbReference type="InterPro" id="IPR002104">
    <property type="entry name" value="Integrase_catalytic"/>
</dbReference>
<dbReference type="Gene3D" id="1.10.150.130">
    <property type="match status" value="1"/>
</dbReference>
<dbReference type="InterPro" id="IPR013762">
    <property type="entry name" value="Integrase-like_cat_sf"/>
</dbReference>
<organism evidence="6 7">
    <name type="scientific">Candidatus Kaiserbacteria bacterium RIFCSPHIGHO2_01_FULL_54_36b</name>
    <dbReference type="NCBI Taxonomy" id="1798483"/>
    <lineage>
        <taxon>Bacteria</taxon>
        <taxon>Candidatus Kaiseribacteriota</taxon>
    </lineage>
</organism>
<evidence type="ECO:0000313" key="6">
    <source>
        <dbReference type="EMBL" id="OGG50399.1"/>
    </source>
</evidence>
<comment type="caution">
    <text evidence="6">The sequence shown here is derived from an EMBL/GenBank/DDBJ whole genome shotgun (WGS) entry which is preliminary data.</text>
</comment>
<dbReference type="CDD" id="cd01189">
    <property type="entry name" value="INT_ICEBs1_C_like"/>
    <property type="match status" value="1"/>
</dbReference>
<evidence type="ECO:0000256" key="4">
    <source>
        <dbReference type="ARBA" id="ARBA00023172"/>
    </source>
</evidence>
<reference evidence="6 7" key="1">
    <citation type="journal article" date="2016" name="Nat. Commun.">
        <title>Thousands of microbial genomes shed light on interconnected biogeochemical processes in an aquifer system.</title>
        <authorList>
            <person name="Anantharaman K."/>
            <person name="Brown C.T."/>
            <person name="Hug L.A."/>
            <person name="Sharon I."/>
            <person name="Castelle C.J."/>
            <person name="Probst A.J."/>
            <person name="Thomas B.C."/>
            <person name="Singh A."/>
            <person name="Wilkins M.J."/>
            <person name="Karaoz U."/>
            <person name="Brodie E.L."/>
            <person name="Williams K.H."/>
            <person name="Hubbard S.S."/>
            <person name="Banfield J.F."/>
        </authorList>
    </citation>
    <scope>NUCLEOTIDE SEQUENCE [LARGE SCALE GENOMIC DNA]</scope>
</reference>
<dbReference type="InterPro" id="IPR011010">
    <property type="entry name" value="DNA_brk_join_enz"/>
</dbReference>
<comment type="similarity">
    <text evidence="1">Belongs to the 'phage' integrase family.</text>
</comment>
<protein>
    <recommendedName>
        <fullName evidence="5">Tyr recombinase domain-containing protein</fullName>
    </recommendedName>
</protein>
<dbReference type="Pfam" id="PF00589">
    <property type="entry name" value="Phage_integrase"/>
    <property type="match status" value="1"/>
</dbReference>
<evidence type="ECO:0000313" key="7">
    <source>
        <dbReference type="Proteomes" id="UP000176445"/>
    </source>
</evidence>
<dbReference type="PANTHER" id="PTHR30349:SF64">
    <property type="entry name" value="PROPHAGE INTEGRASE INTD-RELATED"/>
    <property type="match status" value="1"/>
</dbReference>
<accession>A0A1F6CMC7</accession>
<proteinExistence type="inferred from homology"/>
<dbReference type="AlphaFoldDB" id="A0A1F6CMC7"/>
<dbReference type="Gene3D" id="1.10.443.10">
    <property type="entry name" value="Intergrase catalytic core"/>
    <property type="match status" value="1"/>
</dbReference>
<dbReference type="InterPro" id="IPR010998">
    <property type="entry name" value="Integrase_recombinase_N"/>
</dbReference>
<feature type="domain" description="Tyr recombinase" evidence="5">
    <location>
        <begin position="157"/>
        <end position="337"/>
    </location>
</feature>
<sequence length="375" mass="43537">MIKKSWWIDFRANHTRHRKRSPENSRTGALAYEAMLRQKLARGESMDRAERKDPVFEKFAAKWFEDYVIPNNKPSEQKHKKYVLSASLVPFFGKMLVGQITSYHVDQYKAQLVKEGIANKTIKNRLTILNKCLITAYEWLQLEGTPPKIKWPKCAPPHMRYLSPDECELFLSHTEGVIHEMILTALRTGMRQGEIRGLQWSSIDWERRELTVRHSLCDIAKALVPPKSNRERYIPLDSDVYEALYERKKSTGYVFLDADGKPFDHKRAGRRLTKIRKSVGLDKEKIGWHTFRHTFASRLVTKGVQLNRVQALLGHSSILTTMRYAHLAPTDLREAIDTLNPRHVLNESFGQPVGNQWIQKQKQEIVEKIAVAKKL</sequence>
<gene>
    <name evidence="6" type="ORF">A2704_05685</name>
</gene>
<name>A0A1F6CMC7_9BACT</name>
<dbReference type="Proteomes" id="UP000176445">
    <property type="component" value="Unassembled WGS sequence"/>
</dbReference>
<dbReference type="SUPFAM" id="SSF56349">
    <property type="entry name" value="DNA breaking-rejoining enzymes"/>
    <property type="match status" value="1"/>
</dbReference>
<dbReference type="PROSITE" id="PS51898">
    <property type="entry name" value="TYR_RECOMBINASE"/>
    <property type="match status" value="1"/>
</dbReference>
<keyword evidence="3" id="KW-0238">DNA-binding</keyword>
<dbReference type="Pfam" id="PF14659">
    <property type="entry name" value="Phage_int_SAM_3"/>
    <property type="match status" value="1"/>
</dbReference>
<evidence type="ECO:0000256" key="3">
    <source>
        <dbReference type="ARBA" id="ARBA00023125"/>
    </source>
</evidence>
<dbReference type="GO" id="GO:0015074">
    <property type="term" value="P:DNA integration"/>
    <property type="evidence" value="ECO:0007669"/>
    <property type="project" value="UniProtKB-KW"/>
</dbReference>
<dbReference type="EMBL" id="MFKW01000052">
    <property type="protein sequence ID" value="OGG50399.1"/>
    <property type="molecule type" value="Genomic_DNA"/>
</dbReference>
<evidence type="ECO:0000256" key="1">
    <source>
        <dbReference type="ARBA" id="ARBA00008857"/>
    </source>
</evidence>
<evidence type="ECO:0000259" key="5">
    <source>
        <dbReference type="PROSITE" id="PS51898"/>
    </source>
</evidence>
<keyword evidence="2" id="KW-0229">DNA integration</keyword>
<dbReference type="InterPro" id="IPR004107">
    <property type="entry name" value="Integrase_SAM-like_N"/>
</dbReference>
<dbReference type="GO" id="GO:0006310">
    <property type="term" value="P:DNA recombination"/>
    <property type="evidence" value="ECO:0007669"/>
    <property type="project" value="UniProtKB-KW"/>
</dbReference>
<keyword evidence="4" id="KW-0233">DNA recombination</keyword>